<dbReference type="InterPro" id="IPR029068">
    <property type="entry name" value="Glyas_Bleomycin-R_OHBP_Dase"/>
</dbReference>
<organism evidence="2">
    <name type="scientific">marine metagenome</name>
    <dbReference type="NCBI Taxonomy" id="408172"/>
    <lineage>
        <taxon>unclassified sequences</taxon>
        <taxon>metagenomes</taxon>
        <taxon>ecological metagenomes</taxon>
    </lineage>
</organism>
<dbReference type="Gene3D" id="3.10.180.10">
    <property type="entry name" value="2,3-Dihydroxybiphenyl 1,2-Dioxygenase, domain 1"/>
    <property type="match status" value="1"/>
</dbReference>
<dbReference type="InterPro" id="IPR037523">
    <property type="entry name" value="VOC_core"/>
</dbReference>
<dbReference type="EMBL" id="UINC01016461">
    <property type="protein sequence ID" value="SVA68522.1"/>
    <property type="molecule type" value="Genomic_DNA"/>
</dbReference>
<gene>
    <name evidence="2" type="ORF">METZ01_LOCUS121376</name>
</gene>
<dbReference type="AlphaFoldDB" id="A0A381XVM0"/>
<dbReference type="InterPro" id="IPR004360">
    <property type="entry name" value="Glyas_Fos-R_dOase_dom"/>
</dbReference>
<protein>
    <recommendedName>
        <fullName evidence="1">VOC domain-containing protein</fullName>
    </recommendedName>
</protein>
<dbReference type="PANTHER" id="PTHR21366:SF14">
    <property type="entry name" value="GLYOXALASE DOMAIN-CONTAINING PROTEIN 5"/>
    <property type="match status" value="1"/>
</dbReference>
<dbReference type="InterPro" id="IPR050383">
    <property type="entry name" value="GlyoxalaseI/FosfomycinResist"/>
</dbReference>
<evidence type="ECO:0000313" key="2">
    <source>
        <dbReference type="EMBL" id="SVA68522.1"/>
    </source>
</evidence>
<name>A0A381XVM0_9ZZZZ</name>
<dbReference type="SUPFAM" id="SSF54593">
    <property type="entry name" value="Glyoxalase/Bleomycin resistance protein/Dihydroxybiphenyl dioxygenase"/>
    <property type="match status" value="1"/>
</dbReference>
<accession>A0A381XVM0</accession>
<proteinExistence type="predicted"/>
<evidence type="ECO:0000259" key="1">
    <source>
        <dbReference type="PROSITE" id="PS51819"/>
    </source>
</evidence>
<dbReference type="Pfam" id="PF00903">
    <property type="entry name" value="Glyoxalase"/>
    <property type="match status" value="1"/>
</dbReference>
<dbReference type="PANTHER" id="PTHR21366">
    <property type="entry name" value="GLYOXALASE FAMILY PROTEIN"/>
    <property type="match status" value="1"/>
</dbReference>
<dbReference type="PROSITE" id="PS51819">
    <property type="entry name" value="VOC"/>
    <property type="match status" value="1"/>
</dbReference>
<reference evidence="2" key="1">
    <citation type="submission" date="2018-05" db="EMBL/GenBank/DDBJ databases">
        <authorList>
            <person name="Lanie J.A."/>
            <person name="Ng W.-L."/>
            <person name="Kazmierczak K.M."/>
            <person name="Andrzejewski T.M."/>
            <person name="Davidsen T.M."/>
            <person name="Wayne K.J."/>
            <person name="Tettelin H."/>
            <person name="Glass J.I."/>
            <person name="Rusch D."/>
            <person name="Podicherti R."/>
            <person name="Tsui H.-C.T."/>
            <person name="Winkler M.E."/>
        </authorList>
    </citation>
    <scope>NUCLEOTIDE SEQUENCE</scope>
</reference>
<sequence length="197" mass="22136">MTENHIGSTVVVLTKQCWTCGNTQASVVKRKEATMPKVSSLGHIGLHVKDFPTMYDFYTRILGFTVTDRFPPEREAVFLSAQPEVEHHELLLASGRTAPEGAVLLQQLSMHVDSLADLKAFHKVFQEEGVKEERIITHGNTASIYFRDPENNFLEVYYSIPVDFPQPFGESIDIEQDDEAILNQIDEIRKASGKLSG</sequence>
<feature type="domain" description="VOC" evidence="1">
    <location>
        <begin position="40"/>
        <end position="159"/>
    </location>
</feature>